<feature type="transmembrane region" description="Helical" evidence="10">
    <location>
        <begin position="24"/>
        <end position="47"/>
    </location>
</feature>
<dbReference type="EC" id="7.1.1.2" evidence="3"/>
<dbReference type="Pfam" id="PF00361">
    <property type="entry name" value="Proton_antipo_M"/>
    <property type="match status" value="1"/>
</dbReference>
<evidence type="ECO:0000256" key="4">
    <source>
        <dbReference type="ARBA" id="ARBA00021008"/>
    </source>
</evidence>
<dbReference type="HAMAP" id="MF_00445">
    <property type="entry name" value="NDH1_NuoN_1"/>
    <property type="match status" value="1"/>
</dbReference>
<feature type="transmembrane region" description="Helical" evidence="10">
    <location>
        <begin position="315"/>
        <end position="333"/>
    </location>
</feature>
<feature type="chain" id="PRO_5013284543" description="NADH-ubiquinone oxidoreductase chain 2" evidence="11">
    <location>
        <begin position="17"/>
        <end position="605"/>
    </location>
</feature>
<evidence type="ECO:0000256" key="11">
    <source>
        <dbReference type="SAM" id="SignalP"/>
    </source>
</evidence>
<keyword evidence="7 10" id="KW-0472">Membrane</keyword>
<keyword evidence="13" id="KW-0496">Mitochondrion</keyword>
<dbReference type="RefSeq" id="YP_009424502.1">
    <property type="nucleotide sequence ID" value="NC_035826.1"/>
</dbReference>
<dbReference type="EMBL" id="KY853549">
    <property type="protein sequence ID" value="ASL24564.1"/>
    <property type="molecule type" value="Genomic_DNA"/>
</dbReference>
<dbReference type="PANTHER" id="PTHR22773">
    <property type="entry name" value="NADH DEHYDROGENASE"/>
    <property type="match status" value="1"/>
</dbReference>
<evidence type="ECO:0000256" key="9">
    <source>
        <dbReference type="ARBA" id="ARBA00049551"/>
    </source>
</evidence>
<feature type="transmembrane region" description="Helical" evidence="10">
    <location>
        <begin position="184"/>
        <end position="204"/>
    </location>
</feature>
<comment type="subcellular location">
    <subcellularLocation>
        <location evidence="1">Membrane</location>
        <topology evidence="1">Multi-pass membrane protein</topology>
    </subcellularLocation>
</comment>
<feature type="signal peptide" evidence="11">
    <location>
        <begin position="1"/>
        <end position="16"/>
    </location>
</feature>
<gene>
    <name evidence="13" type="primary">nad2</name>
    <name evidence="13" type="ORF">RiamM_p03</name>
</gene>
<keyword evidence="6 10" id="KW-1133">Transmembrane helix</keyword>
<feature type="transmembrane region" description="Helical" evidence="10">
    <location>
        <begin position="134"/>
        <end position="159"/>
    </location>
</feature>
<reference evidence="13" key="1">
    <citation type="journal article" date="2017" name="Bryologist">
        <title>Complete mitogenome sequence of Ricasolia amplissima (Lobariaceae) reveals extensive mitochondrial DNA rearrangement within the Peltigerales (lichenized ascomycetes).</title>
        <authorList>
            <person name="Simon A."/>
            <person name="Liu Y."/>
            <person name="Serusiaux E."/>
            <person name="Goffinet B."/>
        </authorList>
    </citation>
    <scope>NUCLEOTIDE SEQUENCE</scope>
</reference>
<dbReference type="AlphaFoldDB" id="A0A286QTF9"/>
<dbReference type="InterPro" id="IPR010096">
    <property type="entry name" value="NADH-Q_OxRdtase_suN/2"/>
</dbReference>
<organism evidence="13">
    <name type="scientific">Ricasolia amplissima</name>
    <dbReference type="NCBI Taxonomy" id="209564"/>
    <lineage>
        <taxon>Eukaryota</taxon>
        <taxon>Fungi</taxon>
        <taxon>Dikarya</taxon>
        <taxon>Ascomycota</taxon>
        <taxon>Pezizomycotina</taxon>
        <taxon>Lecanoromycetes</taxon>
        <taxon>OSLEUM clade</taxon>
        <taxon>Lecanoromycetidae</taxon>
        <taxon>Peltigerales</taxon>
        <taxon>Peltigerineae</taxon>
        <taxon>Lobariaceae</taxon>
        <taxon>Ricasolia</taxon>
    </lineage>
</organism>
<protein>
    <recommendedName>
        <fullName evidence="4">NADH-ubiquinone oxidoreductase chain 2</fullName>
        <ecNumber evidence="3">7.1.1.2</ecNumber>
    </recommendedName>
    <alternativeName>
        <fullName evidence="8">NADH dehydrogenase subunit 2</fullName>
    </alternativeName>
</protein>
<evidence type="ECO:0000256" key="5">
    <source>
        <dbReference type="ARBA" id="ARBA00022692"/>
    </source>
</evidence>
<feature type="transmembrane region" description="Helical" evidence="10">
    <location>
        <begin position="379"/>
        <end position="397"/>
    </location>
</feature>
<feature type="transmembrane region" description="Helical" evidence="10">
    <location>
        <begin position="98"/>
        <end position="113"/>
    </location>
</feature>
<dbReference type="GeneID" id="33942411"/>
<feature type="transmembrane region" description="Helical" evidence="10">
    <location>
        <begin position="270"/>
        <end position="295"/>
    </location>
</feature>
<comment type="similarity">
    <text evidence="2">Belongs to the complex I subunit 2 family.</text>
</comment>
<geneLocation type="mitochondrion" evidence="13"/>
<feature type="transmembrane region" description="Helical" evidence="10">
    <location>
        <begin position="216"/>
        <end position="235"/>
    </location>
</feature>
<evidence type="ECO:0000259" key="12">
    <source>
        <dbReference type="Pfam" id="PF00361"/>
    </source>
</evidence>
<dbReference type="GO" id="GO:0016020">
    <property type="term" value="C:membrane"/>
    <property type="evidence" value="ECO:0007669"/>
    <property type="project" value="UniProtKB-SubCell"/>
</dbReference>
<evidence type="ECO:0000256" key="1">
    <source>
        <dbReference type="ARBA" id="ARBA00004141"/>
    </source>
</evidence>
<feature type="transmembrane region" description="Helical" evidence="10">
    <location>
        <begin position="241"/>
        <end position="258"/>
    </location>
</feature>
<keyword evidence="5 10" id="KW-0812">Transmembrane</keyword>
<keyword evidence="11" id="KW-0732">Signal</keyword>
<comment type="catalytic activity">
    <reaction evidence="9">
        <text>a ubiquinone + NADH + 5 H(+)(in) = a ubiquinol + NAD(+) + 4 H(+)(out)</text>
        <dbReference type="Rhea" id="RHEA:29091"/>
        <dbReference type="Rhea" id="RHEA-COMP:9565"/>
        <dbReference type="Rhea" id="RHEA-COMP:9566"/>
        <dbReference type="ChEBI" id="CHEBI:15378"/>
        <dbReference type="ChEBI" id="CHEBI:16389"/>
        <dbReference type="ChEBI" id="CHEBI:17976"/>
        <dbReference type="ChEBI" id="CHEBI:57540"/>
        <dbReference type="ChEBI" id="CHEBI:57945"/>
        <dbReference type="EC" id="7.1.1.2"/>
    </reaction>
</comment>
<evidence type="ECO:0000256" key="3">
    <source>
        <dbReference type="ARBA" id="ARBA00012944"/>
    </source>
</evidence>
<evidence type="ECO:0000256" key="8">
    <source>
        <dbReference type="ARBA" id="ARBA00031028"/>
    </source>
</evidence>
<dbReference type="InterPro" id="IPR001750">
    <property type="entry name" value="ND/Mrp_TM"/>
</dbReference>
<evidence type="ECO:0000313" key="13">
    <source>
        <dbReference type="EMBL" id="ASL24564.1"/>
    </source>
</evidence>
<evidence type="ECO:0000256" key="2">
    <source>
        <dbReference type="ARBA" id="ARBA00007012"/>
    </source>
</evidence>
<sequence>MLFYTILSLLLSNAATLRLDMSILCSRVAIIILFHLISISFLSLFIYESLSSGIGLYGGLFNATSLTQIFHIFIFSVSAVILQLTAFYPRRVWSKKNASLYNLFLSFYYYSFFKNYTEILNKMGQQFKIIEYPLIILFIITGAIFLVSTSDIVSIFLSIELQSYGLYLLSTLYRNFELSTSAGLTYFLLGGLSSCFILLGTSLLYANSGTTNLDGFYVIISLSIISNIDLINNLIYWYKPFYINISLVIMSVGFLFKVSAAPFHFWSPDVYDAIPTIVTTFVAIIAKISIFIFLLELVHYTSNGLFSDKFSWTDGLLISCLLSLIIGTVLGLTQFRIKRLFAYSTISHLGFILLALSINSLESIQAFIFYLMQYSISNLNAFVILISIGFSIYPYIMRDSFCSQIKKNFNLLEKNNSPIQLITQLKGYFFLNPILALSLAITLFSLVGIPPLIGFFAKQMVLSAALDSGYVFLALIAILTSVVSAVYYLEIIKQIFFDLPEYSLDPLSKWFGFTDKYIKAKLASKPEDDSIDLSFEFELLRFYSCLDKLEIISNQTHLFTLHNIFLSSYLTINVSSLTLILLLFIFTPQEWLSMANLLALIMFNP</sequence>
<feature type="transmembrane region" description="Helical" evidence="10">
    <location>
        <begin position="434"/>
        <end position="457"/>
    </location>
</feature>
<feature type="transmembrane region" description="Helical" evidence="10">
    <location>
        <begin position="59"/>
        <end position="86"/>
    </location>
</feature>
<feature type="transmembrane region" description="Helical" evidence="10">
    <location>
        <begin position="564"/>
        <end position="586"/>
    </location>
</feature>
<accession>A0A286QTF9</accession>
<evidence type="ECO:0000256" key="10">
    <source>
        <dbReference type="SAM" id="Phobius"/>
    </source>
</evidence>
<dbReference type="GO" id="GO:0008137">
    <property type="term" value="F:NADH dehydrogenase (ubiquinone) activity"/>
    <property type="evidence" value="ECO:0007669"/>
    <property type="project" value="UniProtKB-EC"/>
</dbReference>
<feature type="transmembrane region" description="Helical" evidence="10">
    <location>
        <begin position="469"/>
        <end position="489"/>
    </location>
</feature>
<proteinExistence type="inferred from homology"/>
<feature type="domain" description="NADH:quinone oxidoreductase/Mrp antiporter transmembrane" evidence="12">
    <location>
        <begin position="150"/>
        <end position="483"/>
    </location>
</feature>
<name>A0A286QTF9_9LECA</name>
<evidence type="ECO:0000256" key="6">
    <source>
        <dbReference type="ARBA" id="ARBA00022989"/>
    </source>
</evidence>
<evidence type="ECO:0000256" key="7">
    <source>
        <dbReference type="ARBA" id="ARBA00023136"/>
    </source>
</evidence>
<dbReference type="GO" id="GO:0042773">
    <property type="term" value="P:ATP synthesis coupled electron transport"/>
    <property type="evidence" value="ECO:0007669"/>
    <property type="project" value="InterPro"/>
</dbReference>